<dbReference type="InterPro" id="IPR008880">
    <property type="entry name" value="Trigger_fac_C"/>
</dbReference>
<keyword evidence="11" id="KW-0963">Cytoplasm</keyword>
<protein>
    <recommendedName>
        <fullName evidence="4 11">Trigger factor</fullName>
        <shortName evidence="11">TF</shortName>
        <ecNumber evidence="3 11">5.2.1.8</ecNumber>
    </recommendedName>
    <alternativeName>
        <fullName evidence="10 11">PPIase</fullName>
    </alternativeName>
</protein>
<dbReference type="GO" id="GO:0003755">
    <property type="term" value="F:peptidyl-prolyl cis-trans isomerase activity"/>
    <property type="evidence" value="ECO:0007669"/>
    <property type="project" value="UniProtKB-UniRule"/>
</dbReference>
<name>A0A8I0CJX1_9CORY</name>
<evidence type="ECO:0000313" key="17">
    <source>
        <dbReference type="Proteomes" id="UP000612712"/>
    </source>
</evidence>
<dbReference type="InterPro" id="IPR046357">
    <property type="entry name" value="PPIase_dom_sf"/>
</dbReference>
<evidence type="ECO:0000256" key="9">
    <source>
        <dbReference type="ARBA" id="ARBA00023306"/>
    </source>
</evidence>
<dbReference type="SUPFAM" id="SSF109998">
    <property type="entry name" value="Triger factor/SurA peptide-binding domain-like"/>
    <property type="match status" value="1"/>
</dbReference>
<dbReference type="InterPro" id="IPR008881">
    <property type="entry name" value="Trigger_fac_ribosome-bd_bac"/>
</dbReference>
<dbReference type="SUPFAM" id="SSF54534">
    <property type="entry name" value="FKBP-like"/>
    <property type="match status" value="1"/>
</dbReference>
<keyword evidence="8 11" id="KW-0413">Isomerase</keyword>
<feature type="region of interest" description="Disordered" evidence="14">
    <location>
        <begin position="431"/>
        <end position="560"/>
    </location>
</feature>
<sequence length="560" mass="60587">MKSSVEQLSATRTKITVEVPFEELKPEFDKAYASLAQQVNMPGFRRGKVPPKILEARLGRGVILDQVLNEMLPSRYGAAVDEHSLPVLGQPEIDIAELKDNESVTFTAEVDVRPEIDVPDFASISVEVEPLAADDDAVQAELDSLRARFGTLKPVDRAVAEGDFVSIDLSATVDGEAVDEASTEGLSHQVGENELIDGLDEALVGMKEGEEKTFTSTLVAGDHANEEAEVTVTVKSVKERELPELDDDFAQLASEFDTLDELRESLVGQVEEQKKGAQAAEIRDKVLAAALEKTEVPLPESVVKEQVDGQMQQLLQQFGGDEKIFEQMLAAQDITREKFEADSREAAEDSVRTQLFLDALADIEKPEVSQQELTDHIMFTAQRYGMDPNQFVMQLQQSGQIANLFADVRRGKALALNICKVTVADTEGASIDPKEFFGDESAEGSDADAEADADAKDGKKAAKKSDAKSEAKSDKKDDAKDAKKSEAKSDKKDDAKDAKKTTKKSTAKKSTAKKSTAAKKDDDAAATKSTAKKSTAKKSTATKSTAKKSSTKSTGKASDD</sequence>
<evidence type="ECO:0000256" key="14">
    <source>
        <dbReference type="SAM" id="MobiDB-lite"/>
    </source>
</evidence>
<dbReference type="InterPro" id="IPR027304">
    <property type="entry name" value="Trigger_fact/SurA_dom_sf"/>
</dbReference>
<dbReference type="InterPro" id="IPR037041">
    <property type="entry name" value="Trigger_fac_C_sf"/>
</dbReference>
<feature type="compositionally biased region" description="Basic residues" evidence="14">
    <location>
        <begin position="501"/>
        <end position="512"/>
    </location>
</feature>
<proteinExistence type="inferred from homology"/>
<feature type="compositionally biased region" description="Acidic residues" evidence="14">
    <location>
        <begin position="438"/>
        <end position="452"/>
    </location>
</feature>
<dbReference type="GO" id="GO:0051083">
    <property type="term" value="P:'de novo' cotranslational protein folding"/>
    <property type="evidence" value="ECO:0007669"/>
    <property type="project" value="TreeGrafter"/>
</dbReference>
<dbReference type="Pfam" id="PF05698">
    <property type="entry name" value="Trigger_C"/>
    <property type="match status" value="1"/>
</dbReference>
<organism evidence="16 17">
    <name type="scientific">Corynebacterium bovis DSM 20582 = CIP 54.80</name>
    <dbReference type="NCBI Taxonomy" id="927655"/>
    <lineage>
        <taxon>Bacteria</taxon>
        <taxon>Bacillati</taxon>
        <taxon>Actinomycetota</taxon>
        <taxon>Actinomycetes</taxon>
        <taxon>Mycobacteriales</taxon>
        <taxon>Corynebacteriaceae</taxon>
        <taxon>Corynebacterium</taxon>
    </lineage>
</organism>
<dbReference type="GO" id="GO:0043022">
    <property type="term" value="F:ribosome binding"/>
    <property type="evidence" value="ECO:0007669"/>
    <property type="project" value="TreeGrafter"/>
</dbReference>
<dbReference type="GO" id="GO:0044183">
    <property type="term" value="F:protein folding chaperone"/>
    <property type="evidence" value="ECO:0007669"/>
    <property type="project" value="TreeGrafter"/>
</dbReference>
<evidence type="ECO:0000256" key="1">
    <source>
        <dbReference type="ARBA" id="ARBA00000971"/>
    </source>
</evidence>
<dbReference type="GeneID" id="60808415"/>
<evidence type="ECO:0000256" key="2">
    <source>
        <dbReference type="ARBA" id="ARBA00005464"/>
    </source>
</evidence>
<feature type="domain" description="PPIase FKBP-type" evidence="15">
    <location>
        <begin position="162"/>
        <end position="215"/>
    </location>
</feature>
<dbReference type="Proteomes" id="UP000612712">
    <property type="component" value="Unassembled WGS sequence"/>
</dbReference>
<dbReference type="GO" id="GO:0015031">
    <property type="term" value="P:protein transport"/>
    <property type="evidence" value="ECO:0007669"/>
    <property type="project" value="UniProtKB-UniRule"/>
</dbReference>
<dbReference type="NCBIfam" id="TIGR00115">
    <property type="entry name" value="tig"/>
    <property type="match status" value="1"/>
</dbReference>
<dbReference type="PROSITE" id="PS50059">
    <property type="entry name" value="FKBP_PPIASE"/>
    <property type="match status" value="1"/>
</dbReference>
<dbReference type="Gene3D" id="3.30.70.1050">
    <property type="entry name" value="Trigger factor ribosome-binding domain"/>
    <property type="match status" value="1"/>
</dbReference>
<dbReference type="PANTHER" id="PTHR30560:SF3">
    <property type="entry name" value="TRIGGER FACTOR-LIKE PROTEIN TIG, CHLOROPLASTIC"/>
    <property type="match status" value="1"/>
</dbReference>
<dbReference type="Pfam" id="PF00254">
    <property type="entry name" value="FKBP_C"/>
    <property type="match status" value="1"/>
</dbReference>
<keyword evidence="5 11" id="KW-0132">Cell division</keyword>
<reference evidence="16" key="1">
    <citation type="submission" date="2020-08" db="EMBL/GenBank/DDBJ databases">
        <title>Sequencing the genomes of 1000 actinobacteria strains.</title>
        <authorList>
            <person name="Klenk H.-P."/>
        </authorList>
    </citation>
    <scope>NUCLEOTIDE SEQUENCE</scope>
    <source>
        <strain evidence="16">DSM 20582</strain>
    </source>
</reference>
<dbReference type="InterPro" id="IPR001179">
    <property type="entry name" value="PPIase_FKBP_dom"/>
</dbReference>
<comment type="caution">
    <text evidence="16">The sequence shown here is derived from an EMBL/GenBank/DDBJ whole genome shotgun (WGS) entry which is preliminary data.</text>
</comment>
<accession>A0A8I0CJX1</accession>
<dbReference type="Pfam" id="PF05697">
    <property type="entry name" value="Trigger_N"/>
    <property type="match status" value="1"/>
</dbReference>
<dbReference type="GO" id="GO:0005737">
    <property type="term" value="C:cytoplasm"/>
    <property type="evidence" value="ECO:0007669"/>
    <property type="project" value="UniProtKB-SubCell"/>
</dbReference>
<dbReference type="GO" id="GO:0043335">
    <property type="term" value="P:protein unfolding"/>
    <property type="evidence" value="ECO:0007669"/>
    <property type="project" value="TreeGrafter"/>
</dbReference>
<comment type="catalytic activity">
    <reaction evidence="1 11 12">
        <text>[protein]-peptidylproline (omega=180) = [protein]-peptidylproline (omega=0)</text>
        <dbReference type="Rhea" id="RHEA:16237"/>
        <dbReference type="Rhea" id="RHEA-COMP:10747"/>
        <dbReference type="Rhea" id="RHEA-COMP:10748"/>
        <dbReference type="ChEBI" id="CHEBI:83833"/>
        <dbReference type="ChEBI" id="CHEBI:83834"/>
        <dbReference type="EC" id="5.2.1.8"/>
    </reaction>
</comment>
<dbReference type="EMBL" id="JACHWT010000001">
    <property type="protein sequence ID" value="MBB3114852.1"/>
    <property type="molecule type" value="Genomic_DNA"/>
</dbReference>
<evidence type="ECO:0000313" key="16">
    <source>
        <dbReference type="EMBL" id="MBB3114852.1"/>
    </source>
</evidence>
<comment type="function">
    <text evidence="11">Involved in protein export. Acts as a chaperone by maintaining the newly synthesized protein in an open conformation. Functions as a peptidyl-prolyl cis-trans isomerase.</text>
</comment>
<keyword evidence="7 11" id="KW-0143">Chaperone</keyword>
<dbReference type="AlphaFoldDB" id="A0A8I0CJX1"/>
<keyword evidence="6 11" id="KW-0697">Rotamase</keyword>
<feature type="compositionally biased region" description="Low complexity" evidence="14">
    <location>
        <begin position="551"/>
        <end position="560"/>
    </location>
</feature>
<dbReference type="HAMAP" id="MF_00303">
    <property type="entry name" value="Trigger_factor_Tig"/>
    <property type="match status" value="1"/>
</dbReference>
<comment type="similarity">
    <text evidence="2 11 13">Belongs to the FKBP-type PPIase family. Tig subfamily.</text>
</comment>
<dbReference type="EC" id="5.2.1.8" evidence="3 11"/>
<evidence type="ECO:0000256" key="12">
    <source>
        <dbReference type="PROSITE-ProRule" id="PRU00277"/>
    </source>
</evidence>
<evidence type="ECO:0000256" key="6">
    <source>
        <dbReference type="ARBA" id="ARBA00023110"/>
    </source>
</evidence>
<evidence type="ECO:0000256" key="4">
    <source>
        <dbReference type="ARBA" id="ARBA00016902"/>
    </source>
</evidence>
<dbReference type="Gene3D" id="1.10.3120.10">
    <property type="entry name" value="Trigger factor, C-terminal domain"/>
    <property type="match status" value="1"/>
</dbReference>
<dbReference type="InterPro" id="IPR005215">
    <property type="entry name" value="Trig_fac"/>
</dbReference>
<dbReference type="InterPro" id="IPR036611">
    <property type="entry name" value="Trigger_fac_ribosome-bd_sf"/>
</dbReference>
<dbReference type="PANTHER" id="PTHR30560">
    <property type="entry name" value="TRIGGER FACTOR CHAPERONE AND PEPTIDYL-PROLYL CIS/TRANS ISOMERASE"/>
    <property type="match status" value="1"/>
</dbReference>
<comment type="domain">
    <text evidence="11">Consists of 3 domains; the N-terminus binds the ribosome, the middle domain has PPIase activity, while the C-terminus has intrinsic chaperone activity on its own.</text>
</comment>
<evidence type="ECO:0000256" key="3">
    <source>
        <dbReference type="ARBA" id="ARBA00013194"/>
    </source>
</evidence>
<feature type="compositionally biased region" description="Basic and acidic residues" evidence="14">
    <location>
        <begin position="453"/>
        <end position="500"/>
    </location>
</feature>
<evidence type="ECO:0000256" key="13">
    <source>
        <dbReference type="RuleBase" id="RU003914"/>
    </source>
</evidence>
<evidence type="ECO:0000256" key="8">
    <source>
        <dbReference type="ARBA" id="ARBA00023235"/>
    </source>
</evidence>
<gene>
    <name evidence="11" type="primary">tig</name>
    <name evidence="16" type="ORF">FHU32_000040</name>
</gene>
<keyword evidence="9 11" id="KW-0131">Cell cycle</keyword>
<dbReference type="GO" id="GO:0051301">
    <property type="term" value="P:cell division"/>
    <property type="evidence" value="ECO:0007669"/>
    <property type="project" value="UniProtKB-KW"/>
</dbReference>
<dbReference type="SUPFAM" id="SSF102735">
    <property type="entry name" value="Trigger factor ribosome-binding domain"/>
    <property type="match status" value="1"/>
</dbReference>
<comment type="subcellular location">
    <subcellularLocation>
        <location evidence="11">Cytoplasm</location>
    </subcellularLocation>
    <text evidence="11">About half TF is bound to the ribosome near the polypeptide exit tunnel while the other half is free in the cytoplasm.</text>
</comment>
<evidence type="ECO:0000256" key="11">
    <source>
        <dbReference type="HAMAP-Rule" id="MF_00303"/>
    </source>
</evidence>
<dbReference type="RefSeq" id="WP_010265555.1">
    <property type="nucleotide sequence ID" value="NZ_AENJ01000054.1"/>
</dbReference>
<evidence type="ECO:0000256" key="10">
    <source>
        <dbReference type="ARBA" id="ARBA00029986"/>
    </source>
</evidence>
<evidence type="ECO:0000256" key="5">
    <source>
        <dbReference type="ARBA" id="ARBA00022618"/>
    </source>
</evidence>
<evidence type="ECO:0000256" key="7">
    <source>
        <dbReference type="ARBA" id="ARBA00023186"/>
    </source>
</evidence>
<evidence type="ECO:0000259" key="15">
    <source>
        <dbReference type="PROSITE" id="PS50059"/>
    </source>
</evidence>
<dbReference type="Gene3D" id="3.10.50.40">
    <property type="match status" value="1"/>
</dbReference>